<dbReference type="InterPro" id="IPR009057">
    <property type="entry name" value="Homeodomain-like_sf"/>
</dbReference>
<keyword evidence="2" id="KW-0238">DNA-binding</keyword>
<keyword evidence="3" id="KW-0804">Transcription</keyword>
<gene>
    <name evidence="5" type="ORF">OBO34_13100</name>
</gene>
<reference evidence="5" key="1">
    <citation type="submission" date="2022-09" db="EMBL/GenBank/DDBJ databases">
        <title>Culturomic study of gut microbiota in children with autism spectrum disorder.</title>
        <authorList>
            <person name="Efimov B.A."/>
            <person name="Chaplin A.V."/>
            <person name="Sokolova S.R."/>
            <person name="Pikina A.P."/>
            <person name="Korzhanova M."/>
            <person name="Belova V."/>
            <person name="Korostin D."/>
        </authorList>
    </citation>
    <scope>NUCLEOTIDE SEQUENCE</scope>
    <source>
        <strain evidence="5">ASD5510</strain>
    </source>
</reference>
<dbReference type="GO" id="GO:0043565">
    <property type="term" value="F:sequence-specific DNA binding"/>
    <property type="evidence" value="ECO:0007669"/>
    <property type="project" value="InterPro"/>
</dbReference>
<dbReference type="SUPFAM" id="SSF51182">
    <property type="entry name" value="RmlC-like cupins"/>
    <property type="match status" value="1"/>
</dbReference>
<dbReference type="PANTHER" id="PTHR43280">
    <property type="entry name" value="ARAC-FAMILY TRANSCRIPTIONAL REGULATOR"/>
    <property type="match status" value="1"/>
</dbReference>
<organism evidence="5 6">
    <name type="scientific">Hominibacterium faecale</name>
    <dbReference type="NCBI Taxonomy" id="2839743"/>
    <lineage>
        <taxon>Bacteria</taxon>
        <taxon>Bacillati</taxon>
        <taxon>Bacillota</taxon>
        <taxon>Clostridia</taxon>
        <taxon>Peptostreptococcales</taxon>
        <taxon>Anaerovoracaceae</taxon>
        <taxon>Hominibacterium</taxon>
    </lineage>
</organism>
<evidence type="ECO:0000256" key="3">
    <source>
        <dbReference type="ARBA" id="ARBA00023163"/>
    </source>
</evidence>
<proteinExistence type="predicted"/>
<evidence type="ECO:0000259" key="4">
    <source>
        <dbReference type="PROSITE" id="PS01124"/>
    </source>
</evidence>
<dbReference type="InterPro" id="IPR020449">
    <property type="entry name" value="Tscrpt_reg_AraC-type_HTH"/>
</dbReference>
<dbReference type="Pfam" id="PF12833">
    <property type="entry name" value="HTH_18"/>
    <property type="match status" value="1"/>
</dbReference>
<dbReference type="Gene3D" id="2.60.120.10">
    <property type="entry name" value="Jelly Rolls"/>
    <property type="match status" value="1"/>
</dbReference>
<protein>
    <submittedName>
        <fullName evidence="5">AraC family transcriptional regulator</fullName>
    </submittedName>
</protein>
<keyword evidence="1" id="KW-0805">Transcription regulation</keyword>
<evidence type="ECO:0000313" key="5">
    <source>
        <dbReference type="EMBL" id="MCU7379284.1"/>
    </source>
</evidence>
<dbReference type="SUPFAM" id="SSF46689">
    <property type="entry name" value="Homeodomain-like"/>
    <property type="match status" value="1"/>
</dbReference>
<dbReference type="GO" id="GO:0003700">
    <property type="term" value="F:DNA-binding transcription factor activity"/>
    <property type="evidence" value="ECO:0007669"/>
    <property type="project" value="InterPro"/>
</dbReference>
<dbReference type="RefSeq" id="WP_253020365.1">
    <property type="nucleotide sequence ID" value="NZ_JAJAGH010000018.1"/>
</dbReference>
<accession>A0A9J6QUF3</accession>
<dbReference type="SMART" id="SM00342">
    <property type="entry name" value="HTH_ARAC"/>
    <property type="match status" value="1"/>
</dbReference>
<comment type="caution">
    <text evidence="5">The sequence shown here is derived from an EMBL/GenBank/DDBJ whole genome shotgun (WGS) entry which is preliminary data.</text>
</comment>
<sequence length="323" mass="37725">MRKINKILDLKQQLPDYRNGSVVSIDICKIRHTSVHYHADAVELVYCLDGQVDIHCNHEFITLKKGQMFTIDFEDVHCLYSSCDNLIVMLHINLKKVYIPWSYLQFVYFACEDSTCKPYQQAPLQQIKNLILSIAYLHSKKGALSEKECAAAANKIISILLNYFDWFNYINIYPNSNDEIRERFQAISSYCQTNFRRKVTISELAKTVHINENYLSQFIKKSPYGSFSNMIGYMRCFAAQSLLLTTDLSVIDISNRCGFSDDKYFYKHFKLAWGQTPSQYRKWFQNYIKVKDEIIAISKEEAHRIIEPYAAEYFSKLMLEVGA</sequence>
<dbReference type="PRINTS" id="PR00032">
    <property type="entry name" value="HTHARAC"/>
</dbReference>
<dbReference type="InterPro" id="IPR014710">
    <property type="entry name" value="RmlC-like_jellyroll"/>
</dbReference>
<evidence type="ECO:0000256" key="1">
    <source>
        <dbReference type="ARBA" id="ARBA00023015"/>
    </source>
</evidence>
<name>A0A9J6QUF3_9FIRM</name>
<evidence type="ECO:0000313" key="6">
    <source>
        <dbReference type="Proteomes" id="UP001065549"/>
    </source>
</evidence>
<feature type="domain" description="HTH araC/xylS-type" evidence="4">
    <location>
        <begin position="185"/>
        <end position="283"/>
    </location>
</feature>
<dbReference type="EMBL" id="JAOSHN010000005">
    <property type="protein sequence ID" value="MCU7379284.1"/>
    <property type="molecule type" value="Genomic_DNA"/>
</dbReference>
<evidence type="ECO:0000256" key="2">
    <source>
        <dbReference type="ARBA" id="ARBA00023125"/>
    </source>
</evidence>
<dbReference type="PROSITE" id="PS01124">
    <property type="entry name" value="HTH_ARAC_FAMILY_2"/>
    <property type="match status" value="1"/>
</dbReference>
<dbReference type="Proteomes" id="UP001065549">
    <property type="component" value="Unassembled WGS sequence"/>
</dbReference>
<dbReference type="AlphaFoldDB" id="A0A9J6QUF3"/>
<dbReference type="PANTHER" id="PTHR43280:SF34">
    <property type="entry name" value="ARAC-FAMILY TRANSCRIPTIONAL REGULATOR"/>
    <property type="match status" value="1"/>
</dbReference>
<dbReference type="InterPro" id="IPR018060">
    <property type="entry name" value="HTH_AraC"/>
</dbReference>
<dbReference type="InterPro" id="IPR011051">
    <property type="entry name" value="RmlC_Cupin_sf"/>
</dbReference>
<keyword evidence="6" id="KW-1185">Reference proteome</keyword>
<dbReference type="Gene3D" id="1.10.10.60">
    <property type="entry name" value="Homeodomain-like"/>
    <property type="match status" value="2"/>
</dbReference>